<evidence type="ECO:0000313" key="3">
    <source>
        <dbReference type="Proteomes" id="UP001310692"/>
    </source>
</evidence>
<reference evidence="2 3" key="1">
    <citation type="submission" date="2024-01" db="EMBL/GenBank/DDBJ databases">
        <title>Hyphobacterium bacterium isolated from marine sediment.</title>
        <authorList>
            <person name="Zhao S."/>
        </authorList>
    </citation>
    <scope>NUCLEOTIDE SEQUENCE [LARGE SCALE GENOMIC DNA]</scope>
    <source>
        <strain evidence="2 3">Y60-23</strain>
    </source>
</reference>
<protein>
    <submittedName>
        <fullName evidence="2">NUDIX hydrolase</fullName>
        <ecNumber evidence="2">3.6.-.-</ecNumber>
    </submittedName>
</protein>
<dbReference type="Gene3D" id="3.90.79.10">
    <property type="entry name" value="Nucleoside Triphosphate Pyrophosphohydrolase"/>
    <property type="match status" value="1"/>
</dbReference>
<dbReference type="SUPFAM" id="SSF55811">
    <property type="entry name" value="Nudix"/>
    <property type="match status" value="1"/>
</dbReference>
<keyword evidence="2" id="KW-0378">Hydrolase</keyword>
<gene>
    <name evidence="2" type="ORF">V0U35_10290</name>
</gene>
<dbReference type="RefSeq" id="WP_330196629.1">
    <property type="nucleotide sequence ID" value="NZ_JAZDRO010000004.1"/>
</dbReference>
<dbReference type="GO" id="GO:0016787">
    <property type="term" value="F:hydrolase activity"/>
    <property type="evidence" value="ECO:0007669"/>
    <property type="project" value="UniProtKB-KW"/>
</dbReference>
<dbReference type="CDD" id="cd24161">
    <property type="entry name" value="NUDIX_ADPRase_Ndx2"/>
    <property type="match status" value="1"/>
</dbReference>
<dbReference type="Proteomes" id="UP001310692">
    <property type="component" value="Unassembled WGS sequence"/>
</dbReference>
<proteinExistence type="predicted"/>
<dbReference type="Pfam" id="PF00293">
    <property type="entry name" value="NUDIX"/>
    <property type="match status" value="1"/>
</dbReference>
<name>A0ABU7M0Z5_9PROT</name>
<keyword evidence="3" id="KW-1185">Reference proteome</keyword>
<dbReference type="EMBL" id="JAZDRO010000004">
    <property type="protein sequence ID" value="MEE2567070.1"/>
    <property type="molecule type" value="Genomic_DNA"/>
</dbReference>
<comment type="caution">
    <text evidence="2">The sequence shown here is derived from an EMBL/GenBank/DDBJ whole genome shotgun (WGS) entry which is preliminary data.</text>
</comment>
<evidence type="ECO:0000313" key="2">
    <source>
        <dbReference type="EMBL" id="MEE2567070.1"/>
    </source>
</evidence>
<sequence>MDKRGPWQVLETRLAYENPWMRVVDHDVIRPDGKPGRYGVMVPANYAIIVLPVHDDGTITLVGQHRFATDRYEWELPEGGGPKTDTPLDSAQRELREETGLTATHWKETFRADLSNSITDETGFGFIAWGLTEGEPDPDGTEILATQRLAFLEAVARAAKGEYRDMPTVAMLMLTHYMAVSGQLEEDLTGLLLGQGRGSR</sequence>
<dbReference type="PROSITE" id="PS51462">
    <property type="entry name" value="NUDIX"/>
    <property type="match status" value="1"/>
</dbReference>
<organism evidence="2 3">
    <name type="scientific">Hyphobacterium marinum</name>
    <dbReference type="NCBI Taxonomy" id="3116574"/>
    <lineage>
        <taxon>Bacteria</taxon>
        <taxon>Pseudomonadati</taxon>
        <taxon>Pseudomonadota</taxon>
        <taxon>Alphaproteobacteria</taxon>
        <taxon>Maricaulales</taxon>
        <taxon>Maricaulaceae</taxon>
        <taxon>Hyphobacterium</taxon>
    </lineage>
</organism>
<evidence type="ECO:0000259" key="1">
    <source>
        <dbReference type="PROSITE" id="PS51462"/>
    </source>
</evidence>
<dbReference type="EC" id="3.6.-.-" evidence="2"/>
<accession>A0ABU7M0Z5</accession>
<dbReference type="InterPro" id="IPR000086">
    <property type="entry name" value="NUDIX_hydrolase_dom"/>
</dbReference>
<feature type="domain" description="Nudix hydrolase" evidence="1">
    <location>
        <begin position="43"/>
        <end position="171"/>
    </location>
</feature>
<dbReference type="InterPro" id="IPR015797">
    <property type="entry name" value="NUDIX_hydrolase-like_dom_sf"/>
</dbReference>